<name>A0A941GND7_9CHRO</name>
<sequence length="238" mass="26727">MSNLIVEGEVRLGEIQGLMDDGMVGKKVEFSLESDYPVFELGVEGYMLPYLAGENNFTIGVGELVQQVSIPQPESFAWSVPVQIQPDQETRIWIEVEQTINPKQAGVGEDERDLSFVWLKLVVKQANVKECLRQGNELVRAGNWDEAINKFRQGVDIEPEFVYNYFNLGKALAAKGDLDGAISYYQQGLAHKPDSGWGYYELGKLWEAQGNGEEAMKNYQRAQDCVPGWGLVERKIGE</sequence>
<dbReference type="SMART" id="SM00028">
    <property type="entry name" value="TPR"/>
    <property type="match status" value="3"/>
</dbReference>
<protein>
    <submittedName>
        <fullName evidence="4">Tetratricopeptide repeat protein</fullName>
    </submittedName>
</protein>
<evidence type="ECO:0000313" key="5">
    <source>
        <dbReference type="Proteomes" id="UP000767446"/>
    </source>
</evidence>
<evidence type="ECO:0000256" key="2">
    <source>
        <dbReference type="ARBA" id="ARBA00022803"/>
    </source>
</evidence>
<keyword evidence="1" id="KW-0677">Repeat</keyword>
<dbReference type="Pfam" id="PF13432">
    <property type="entry name" value="TPR_16"/>
    <property type="match status" value="1"/>
</dbReference>
<organism evidence="4 5">
    <name type="scientific">Gomphosphaeria aponina SAG 52.96 = DSM 107014</name>
    <dbReference type="NCBI Taxonomy" id="1521640"/>
    <lineage>
        <taxon>Bacteria</taxon>
        <taxon>Bacillati</taxon>
        <taxon>Cyanobacteriota</taxon>
        <taxon>Cyanophyceae</taxon>
        <taxon>Oscillatoriophycideae</taxon>
        <taxon>Chroococcales</taxon>
        <taxon>Gomphosphaeriaceae</taxon>
        <taxon>Gomphosphaeria</taxon>
    </lineage>
</organism>
<evidence type="ECO:0000256" key="3">
    <source>
        <dbReference type="PROSITE-ProRule" id="PRU00339"/>
    </source>
</evidence>
<dbReference type="SUPFAM" id="SSF48452">
    <property type="entry name" value="TPR-like"/>
    <property type="match status" value="1"/>
</dbReference>
<gene>
    <name evidence="4" type="ORF">DSM107014_05410</name>
</gene>
<dbReference type="Gene3D" id="1.25.40.10">
    <property type="entry name" value="Tetratricopeptide repeat domain"/>
    <property type="match status" value="1"/>
</dbReference>
<dbReference type="PANTHER" id="PTHR44943">
    <property type="entry name" value="CELLULOSE SYNTHASE OPERON PROTEIN C"/>
    <property type="match status" value="1"/>
</dbReference>
<evidence type="ECO:0000313" key="4">
    <source>
        <dbReference type="EMBL" id="MBR8827334.1"/>
    </source>
</evidence>
<dbReference type="InterPro" id="IPR019734">
    <property type="entry name" value="TPR_rpt"/>
</dbReference>
<feature type="repeat" description="TPR" evidence="3">
    <location>
        <begin position="162"/>
        <end position="195"/>
    </location>
</feature>
<dbReference type="InterPro" id="IPR011990">
    <property type="entry name" value="TPR-like_helical_dom_sf"/>
</dbReference>
<dbReference type="InterPro" id="IPR051685">
    <property type="entry name" value="Ycf3/AcsC/BcsC/TPR_MFPF"/>
</dbReference>
<feature type="repeat" description="TPR" evidence="3">
    <location>
        <begin position="128"/>
        <end position="161"/>
    </location>
</feature>
<proteinExistence type="predicted"/>
<comment type="caution">
    <text evidence="4">The sequence shown here is derived from an EMBL/GenBank/DDBJ whole genome shotgun (WGS) entry which is preliminary data.</text>
</comment>
<accession>A0A941GND7</accession>
<dbReference type="PROSITE" id="PS50005">
    <property type="entry name" value="TPR"/>
    <property type="match status" value="2"/>
</dbReference>
<dbReference type="AlphaFoldDB" id="A0A941GND7"/>
<dbReference type="Proteomes" id="UP000767446">
    <property type="component" value="Unassembled WGS sequence"/>
</dbReference>
<reference evidence="4" key="1">
    <citation type="submission" date="2021-02" db="EMBL/GenBank/DDBJ databases">
        <title>Metagenome analyses of Stigonema ocellatum DSM 106950, Chlorogloea purpurea SAG 13.99 and Gomphosphaeria aponina DSM 107014.</title>
        <authorList>
            <person name="Marter P."/>
            <person name="Huang S."/>
        </authorList>
    </citation>
    <scope>NUCLEOTIDE SEQUENCE</scope>
    <source>
        <strain evidence="4">JP213</strain>
    </source>
</reference>
<evidence type="ECO:0000256" key="1">
    <source>
        <dbReference type="ARBA" id="ARBA00022737"/>
    </source>
</evidence>
<keyword evidence="2 3" id="KW-0802">TPR repeat</keyword>
<dbReference type="EMBL" id="JADQBC010000027">
    <property type="protein sequence ID" value="MBR8827334.1"/>
    <property type="molecule type" value="Genomic_DNA"/>
</dbReference>
<dbReference type="PANTHER" id="PTHR44943:SF8">
    <property type="entry name" value="TPR REPEAT-CONTAINING PROTEIN MJ0263"/>
    <property type="match status" value="1"/>
</dbReference>